<dbReference type="GO" id="GO:0015344">
    <property type="term" value="F:siderophore uptake transmembrane transporter activity"/>
    <property type="evidence" value="ECO:0007669"/>
    <property type="project" value="TreeGrafter"/>
</dbReference>
<feature type="domain" description="TonB-dependent receptor plug" evidence="14">
    <location>
        <begin position="50"/>
        <end position="157"/>
    </location>
</feature>
<evidence type="ECO:0000256" key="5">
    <source>
        <dbReference type="ARBA" id="ARBA00022729"/>
    </source>
</evidence>
<comment type="subcellular location">
    <subcellularLocation>
        <location evidence="1 10">Cell outer membrane</location>
        <topology evidence="1 10">Multi-pass membrane protein</topology>
    </subcellularLocation>
</comment>
<evidence type="ECO:0000256" key="2">
    <source>
        <dbReference type="ARBA" id="ARBA00022448"/>
    </source>
</evidence>
<feature type="domain" description="TonB-dependent receptor-like beta-barrel" evidence="13">
    <location>
        <begin position="255"/>
        <end position="662"/>
    </location>
</feature>
<evidence type="ECO:0000256" key="11">
    <source>
        <dbReference type="RuleBase" id="RU003357"/>
    </source>
</evidence>
<dbReference type="InterPro" id="IPR012910">
    <property type="entry name" value="Plug_dom"/>
</dbReference>
<evidence type="ECO:0000256" key="7">
    <source>
        <dbReference type="ARBA" id="ARBA00023136"/>
    </source>
</evidence>
<dbReference type="InterPro" id="IPR039426">
    <property type="entry name" value="TonB-dep_rcpt-like"/>
</dbReference>
<organism evidence="15 16">
    <name type="scientific">Desulfonema magnum</name>
    <dbReference type="NCBI Taxonomy" id="45655"/>
    <lineage>
        <taxon>Bacteria</taxon>
        <taxon>Pseudomonadati</taxon>
        <taxon>Thermodesulfobacteriota</taxon>
        <taxon>Desulfobacteria</taxon>
        <taxon>Desulfobacterales</taxon>
        <taxon>Desulfococcaceae</taxon>
        <taxon>Desulfonema</taxon>
    </lineage>
</organism>
<dbReference type="InterPro" id="IPR036942">
    <property type="entry name" value="Beta-barrel_TonB_sf"/>
</dbReference>
<proteinExistence type="inferred from homology"/>
<dbReference type="AlphaFoldDB" id="A0A975GSH3"/>
<evidence type="ECO:0000256" key="1">
    <source>
        <dbReference type="ARBA" id="ARBA00004571"/>
    </source>
</evidence>
<dbReference type="GO" id="GO:0009279">
    <property type="term" value="C:cell outer membrane"/>
    <property type="evidence" value="ECO:0007669"/>
    <property type="project" value="UniProtKB-SubCell"/>
</dbReference>
<dbReference type="Pfam" id="PF07715">
    <property type="entry name" value="Plug"/>
    <property type="match status" value="1"/>
</dbReference>
<keyword evidence="16" id="KW-1185">Reference proteome</keyword>
<feature type="signal peptide" evidence="12">
    <location>
        <begin position="1"/>
        <end position="25"/>
    </location>
</feature>
<gene>
    <name evidence="15" type="ORF">dnm_081130</name>
</gene>
<keyword evidence="9 10" id="KW-0998">Cell outer membrane</keyword>
<dbReference type="RefSeq" id="WP_207679569.1">
    <property type="nucleotide sequence ID" value="NZ_CP061800.1"/>
</dbReference>
<dbReference type="SUPFAM" id="SSF56935">
    <property type="entry name" value="Porins"/>
    <property type="match status" value="1"/>
</dbReference>
<evidence type="ECO:0000256" key="12">
    <source>
        <dbReference type="SAM" id="SignalP"/>
    </source>
</evidence>
<keyword evidence="7 10" id="KW-0472">Membrane</keyword>
<dbReference type="PANTHER" id="PTHR30069">
    <property type="entry name" value="TONB-DEPENDENT OUTER MEMBRANE RECEPTOR"/>
    <property type="match status" value="1"/>
</dbReference>
<dbReference type="EMBL" id="CP061800">
    <property type="protein sequence ID" value="QTA92039.1"/>
    <property type="molecule type" value="Genomic_DNA"/>
</dbReference>
<feature type="chain" id="PRO_5037663012" evidence="12">
    <location>
        <begin position="26"/>
        <end position="698"/>
    </location>
</feature>
<evidence type="ECO:0000313" key="16">
    <source>
        <dbReference type="Proteomes" id="UP000663722"/>
    </source>
</evidence>
<dbReference type="Proteomes" id="UP000663722">
    <property type="component" value="Chromosome"/>
</dbReference>
<reference evidence="15" key="1">
    <citation type="journal article" date="2021" name="Microb. Physiol.">
        <title>Proteogenomic Insights into the Physiology of Marine, Sulfate-Reducing, Filamentous Desulfonema limicola and Desulfonema magnum.</title>
        <authorList>
            <person name="Schnaars V."/>
            <person name="Wohlbrand L."/>
            <person name="Scheve S."/>
            <person name="Hinrichs C."/>
            <person name="Reinhardt R."/>
            <person name="Rabus R."/>
        </authorList>
    </citation>
    <scope>NUCLEOTIDE SEQUENCE</scope>
    <source>
        <strain evidence="15">4be13</strain>
    </source>
</reference>
<keyword evidence="4 10" id="KW-0812">Transmembrane</keyword>
<dbReference type="InterPro" id="IPR037066">
    <property type="entry name" value="Plug_dom_sf"/>
</dbReference>
<evidence type="ECO:0000259" key="14">
    <source>
        <dbReference type="Pfam" id="PF07715"/>
    </source>
</evidence>
<keyword evidence="5 12" id="KW-0732">Signal</keyword>
<protein>
    <submittedName>
        <fullName evidence="15">Vitamin B12 transporter, BtuB-like</fullName>
    </submittedName>
</protein>
<keyword evidence="8" id="KW-0675">Receptor</keyword>
<evidence type="ECO:0000256" key="4">
    <source>
        <dbReference type="ARBA" id="ARBA00022692"/>
    </source>
</evidence>
<sequence>MKNHTITVPLILLLLFFCQPALIRAQDSESEKIVELEEIVVTSTRTEHQVMDTPSNINVLTTKDIEAMDAKTMADVLDKLPGAYVSNASGFVPHISLRGTRIGMSAGALVLLNGIPMSLGKFGYVDWDAIPTETIARIEVVKGPLSSLYGGDAARGVINIITKKGPEKITGKIQTIFGEYGDRRASGLIYGGLDSLDYNLSVKKVENDSYRREAGIDNWYVTGDLGYWLSEDARLGLTVSLADAEKYLAKSLSGDQKAEDRRQPRDLSFTDTADMITGLNFELSKTKFNFTLNSYYKTREKDYENYLKAVAGTPYEENADQDVMGIKTIFTYNGSMFNLPNSLSFGFDYDHDDSDIEKNKAEKKDPDLPYTKADPKASGSFLRESFGAFVQNELSVLENLTLTLGLRYDYFCYDNDADYDFSKGGEYDYNETPDFDKWNPRAGMNYRFSKNMSLYASYNTAYRAPTIYDFYGTGTYAAKGGYDLEPEKFTQYETGIRYYLTKALNLDISVYQTNIENMLDSYYDEEGNYAGKRNVSEADMKGVETSIFGSFLKDRIRYKLSHSYIDARYGEDTFARDASKNRVSIDGNRLTKMPYNTLTGDLDMGLIADKHYGLQWHIGVKAQDKYPMDNLNIQSYSGYALVESKLTFHYKNLSCFIAADNLLDKEYDLYAYYTPSSDKDNYYPAPGRTFTGGISFDF</sequence>
<dbReference type="Pfam" id="PF00593">
    <property type="entry name" value="TonB_dep_Rec_b-barrel"/>
    <property type="match status" value="1"/>
</dbReference>
<accession>A0A975GSH3</accession>
<evidence type="ECO:0000256" key="6">
    <source>
        <dbReference type="ARBA" id="ARBA00023077"/>
    </source>
</evidence>
<evidence type="ECO:0000256" key="8">
    <source>
        <dbReference type="ARBA" id="ARBA00023170"/>
    </source>
</evidence>
<dbReference type="CDD" id="cd01347">
    <property type="entry name" value="ligand_gated_channel"/>
    <property type="match status" value="1"/>
</dbReference>
<keyword evidence="6 11" id="KW-0798">TonB box</keyword>
<keyword evidence="3 10" id="KW-1134">Transmembrane beta strand</keyword>
<dbReference type="GO" id="GO:0044718">
    <property type="term" value="P:siderophore transmembrane transport"/>
    <property type="evidence" value="ECO:0007669"/>
    <property type="project" value="TreeGrafter"/>
</dbReference>
<evidence type="ECO:0000313" key="15">
    <source>
        <dbReference type="EMBL" id="QTA92039.1"/>
    </source>
</evidence>
<evidence type="ECO:0000259" key="13">
    <source>
        <dbReference type="Pfam" id="PF00593"/>
    </source>
</evidence>
<dbReference type="Gene3D" id="2.170.130.10">
    <property type="entry name" value="TonB-dependent receptor, plug domain"/>
    <property type="match status" value="1"/>
</dbReference>
<evidence type="ECO:0000256" key="9">
    <source>
        <dbReference type="ARBA" id="ARBA00023237"/>
    </source>
</evidence>
<evidence type="ECO:0000256" key="3">
    <source>
        <dbReference type="ARBA" id="ARBA00022452"/>
    </source>
</evidence>
<dbReference type="InterPro" id="IPR000531">
    <property type="entry name" value="Beta-barrel_TonB"/>
</dbReference>
<dbReference type="PROSITE" id="PS52016">
    <property type="entry name" value="TONB_DEPENDENT_REC_3"/>
    <property type="match status" value="1"/>
</dbReference>
<dbReference type="PANTHER" id="PTHR30069:SF29">
    <property type="entry name" value="HEMOGLOBIN AND HEMOGLOBIN-HAPTOGLOBIN-BINDING PROTEIN 1-RELATED"/>
    <property type="match status" value="1"/>
</dbReference>
<comment type="similarity">
    <text evidence="10 11">Belongs to the TonB-dependent receptor family.</text>
</comment>
<dbReference type="Gene3D" id="2.40.170.20">
    <property type="entry name" value="TonB-dependent receptor, beta-barrel domain"/>
    <property type="match status" value="1"/>
</dbReference>
<keyword evidence="2 10" id="KW-0813">Transport</keyword>
<evidence type="ECO:0000256" key="10">
    <source>
        <dbReference type="PROSITE-ProRule" id="PRU01360"/>
    </source>
</evidence>
<dbReference type="KEGG" id="dmm:dnm_081130"/>
<name>A0A975GSH3_9BACT</name>